<evidence type="ECO:0000313" key="2">
    <source>
        <dbReference type="Proteomes" id="UP000092743"/>
    </source>
</evidence>
<proteinExistence type="predicted"/>
<protein>
    <submittedName>
        <fullName evidence="1">Uncharacterized protein</fullName>
    </submittedName>
</protein>
<dbReference type="Proteomes" id="UP000092743">
    <property type="component" value="Chromosome"/>
</dbReference>
<organism evidence="1 2">
    <name type="scientific">Bacillus thuringiensis</name>
    <dbReference type="NCBI Taxonomy" id="1428"/>
    <lineage>
        <taxon>Bacteria</taxon>
        <taxon>Bacillati</taxon>
        <taxon>Bacillota</taxon>
        <taxon>Bacilli</taxon>
        <taxon>Bacillales</taxon>
        <taxon>Bacillaceae</taxon>
        <taxon>Bacillus</taxon>
        <taxon>Bacillus cereus group</taxon>
    </lineage>
</organism>
<gene>
    <name evidence="1" type="ORF">BT246_22220</name>
</gene>
<evidence type="ECO:0000313" key="1">
    <source>
        <dbReference type="EMBL" id="ANS47596.1"/>
    </source>
</evidence>
<dbReference type="RefSeq" id="WP_157686145.1">
    <property type="nucleotide sequence ID" value="NZ_CP015350.1"/>
</dbReference>
<reference evidence="1 2" key="1">
    <citation type="submission" date="2016-04" db="EMBL/GenBank/DDBJ databases">
        <title>High quality genome of the nematocidal Bacillus thuringiensis MYBT18246.</title>
        <authorList>
            <person name="Hollensteiner J."/>
            <person name="Poehlein A."/>
            <person name="Sproeer C."/>
            <person name="Bunk B."/>
            <person name="Rosenstiel P."/>
            <person name="Schulenburg H."/>
            <person name="Liesegang H."/>
        </authorList>
    </citation>
    <scope>NUCLEOTIDE SEQUENCE [LARGE SCALE GENOMIC DNA]</scope>
    <source>
        <strain evidence="1 2">MYBT18246</strain>
    </source>
</reference>
<sequence length="58" mass="6537">MNDNYKTADSREIEIKVYLDGQEALDEIISPFGEVALKVNDGKITLAEIKRTIKPKSK</sequence>
<name>A0A9W3WZS8_BACTU</name>
<dbReference type="AlphaFoldDB" id="A0A9W3WZS8"/>
<accession>A0A9W3WZS8</accession>
<dbReference type="EMBL" id="CP015350">
    <property type="protein sequence ID" value="ANS47596.1"/>
    <property type="molecule type" value="Genomic_DNA"/>
</dbReference>